<proteinExistence type="predicted"/>
<gene>
    <name evidence="1" type="ORF">TSPGSL018_30845</name>
</gene>
<evidence type="ECO:0000313" key="1">
    <source>
        <dbReference type="EMBL" id="JAC59681.1"/>
    </source>
</evidence>
<reference evidence="1" key="1">
    <citation type="submission" date="2014-05" db="EMBL/GenBank/DDBJ databases">
        <title>The transcriptome of the halophilic microalga Tetraselmis sp. GSL018 isolated from the Great Salt Lake, Utah.</title>
        <authorList>
            <person name="Jinkerson R.E."/>
            <person name="D'Adamo S."/>
            <person name="Posewitz M.C."/>
        </authorList>
    </citation>
    <scope>NUCLEOTIDE SEQUENCE</scope>
    <source>
        <strain evidence="1">GSL018</strain>
    </source>
</reference>
<dbReference type="EMBL" id="GBEZ01027654">
    <property type="protein sequence ID" value="JAC59681.1"/>
    <property type="molecule type" value="Transcribed_RNA"/>
</dbReference>
<accession>A0A061QMU7</accession>
<protein>
    <submittedName>
        <fullName evidence="1">Uncharacterized protein</fullName>
    </submittedName>
</protein>
<dbReference type="AlphaFoldDB" id="A0A061QMU7"/>
<name>A0A061QMU7_9CHLO</name>
<organism evidence="1">
    <name type="scientific">Tetraselmis sp. GSL018</name>
    <dbReference type="NCBI Taxonomy" id="582737"/>
    <lineage>
        <taxon>Eukaryota</taxon>
        <taxon>Viridiplantae</taxon>
        <taxon>Chlorophyta</taxon>
        <taxon>core chlorophytes</taxon>
        <taxon>Chlorodendrophyceae</taxon>
        <taxon>Chlorodendrales</taxon>
        <taxon>Chlorodendraceae</taxon>
        <taxon>Tetraselmis</taxon>
    </lineage>
</organism>
<sequence>MAATLKQLFVSPVRDLSLCPPKIPQTKTGGAKTALMFGTACRSI</sequence>